<dbReference type="InterPro" id="IPR013106">
    <property type="entry name" value="Ig_V-set"/>
</dbReference>
<feature type="domain" description="Immunoglobulin V-set" evidence="3">
    <location>
        <begin position="33"/>
        <end position="132"/>
    </location>
</feature>
<keyword evidence="1" id="KW-1133">Transmembrane helix</keyword>
<feature type="signal peptide" evidence="2">
    <location>
        <begin position="1"/>
        <end position="16"/>
    </location>
</feature>
<gene>
    <name evidence="4" type="ORF">WMY93_009695</name>
</gene>
<dbReference type="Proteomes" id="UP001460270">
    <property type="component" value="Unassembled WGS sequence"/>
</dbReference>
<dbReference type="Pfam" id="PF07686">
    <property type="entry name" value="V-set"/>
    <property type="match status" value="1"/>
</dbReference>
<keyword evidence="2" id="KW-0732">Signal</keyword>
<feature type="transmembrane region" description="Helical" evidence="1">
    <location>
        <begin position="137"/>
        <end position="160"/>
    </location>
</feature>
<evidence type="ECO:0000313" key="5">
    <source>
        <dbReference type="Proteomes" id="UP001460270"/>
    </source>
</evidence>
<evidence type="ECO:0000256" key="1">
    <source>
        <dbReference type="SAM" id="Phobius"/>
    </source>
</evidence>
<feature type="chain" id="PRO_5043956868" description="Immunoglobulin V-set domain-containing protein" evidence="2">
    <location>
        <begin position="17"/>
        <end position="174"/>
    </location>
</feature>
<dbReference type="SUPFAM" id="SSF48726">
    <property type="entry name" value="Immunoglobulin"/>
    <property type="match status" value="1"/>
</dbReference>
<dbReference type="InterPro" id="IPR013783">
    <property type="entry name" value="Ig-like_fold"/>
</dbReference>
<name>A0AAW0PFM1_9GOBI</name>
<comment type="caution">
    <text evidence="4">The sequence shown here is derived from an EMBL/GenBank/DDBJ whole genome shotgun (WGS) entry which is preliminary data.</text>
</comment>
<dbReference type="EMBL" id="JBBPFD010000006">
    <property type="protein sequence ID" value="KAK7922793.1"/>
    <property type="molecule type" value="Genomic_DNA"/>
</dbReference>
<accession>A0AAW0PFM1</accession>
<keyword evidence="5" id="KW-1185">Reference proteome</keyword>
<evidence type="ECO:0000259" key="3">
    <source>
        <dbReference type="Pfam" id="PF07686"/>
    </source>
</evidence>
<evidence type="ECO:0000256" key="2">
    <source>
        <dbReference type="SAM" id="SignalP"/>
    </source>
</evidence>
<sequence>MLVLAILVLSPGLSYGFWKPGNTMCKAIESTHHTCSVTQGGNAFLQVITNASGLQVHFKKQFLTGGSEEVLTIKKGELKIRYDSFRNRTEAFMDNGTIKIQNVKWEDAGKYNVEIFHSNGTHINKFDMTLEVKANPWPYVVFACSSVGAFLVIVLISVCICRKVKARKQPGAVI</sequence>
<proteinExistence type="predicted"/>
<dbReference type="AlphaFoldDB" id="A0AAW0PFM1"/>
<dbReference type="InterPro" id="IPR036179">
    <property type="entry name" value="Ig-like_dom_sf"/>
</dbReference>
<evidence type="ECO:0000313" key="4">
    <source>
        <dbReference type="EMBL" id="KAK7922793.1"/>
    </source>
</evidence>
<reference evidence="5" key="1">
    <citation type="submission" date="2024-04" db="EMBL/GenBank/DDBJ databases">
        <title>Salinicola lusitanus LLJ914,a marine bacterium isolated from the Okinawa Trough.</title>
        <authorList>
            <person name="Li J."/>
        </authorList>
    </citation>
    <scope>NUCLEOTIDE SEQUENCE [LARGE SCALE GENOMIC DNA]</scope>
</reference>
<keyword evidence="1" id="KW-0812">Transmembrane</keyword>
<organism evidence="4 5">
    <name type="scientific">Mugilogobius chulae</name>
    <name type="common">yellowstripe goby</name>
    <dbReference type="NCBI Taxonomy" id="88201"/>
    <lineage>
        <taxon>Eukaryota</taxon>
        <taxon>Metazoa</taxon>
        <taxon>Chordata</taxon>
        <taxon>Craniata</taxon>
        <taxon>Vertebrata</taxon>
        <taxon>Euteleostomi</taxon>
        <taxon>Actinopterygii</taxon>
        <taxon>Neopterygii</taxon>
        <taxon>Teleostei</taxon>
        <taxon>Neoteleostei</taxon>
        <taxon>Acanthomorphata</taxon>
        <taxon>Gobiaria</taxon>
        <taxon>Gobiiformes</taxon>
        <taxon>Gobioidei</taxon>
        <taxon>Gobiidae</taxon>
        <taxon>Gobionellinae</taxon>
        <taxon>Mugilogobius</taxon>
    </lineage>
</organism>
<keyword evidence="1" id="KW-0472">Membrane</keyword>
<protein>
    <recommendedName>
        <fullName evidence="3">Immunoglobulin V-set domain-containing protein</fullName>
    </recommendedName>
</protein>
<dbReference type="Gene3D" id="2.60.40.10">
    <property type="entry name" value="Immunoglobulins"/>
    <property type="match status" value="1"/>
</dbReference>